<organism evidence="1 2">
    <name type="scientific">Sphingobacterium paludis</name>
    <dbReference type="NCBI Taxonomy" id="1476465"/>
    <lineage>
        <taxon>Bacteria</taxon>
        <taxon>Pseudomonadati</taxon>
        <taxon>Bacteroidota</taxon>
        <taxon>Sphingobacteriia</taxon>
        <taxon>Sphingobacteriales</taxon>
        <taxon>Sphingobacteriaceae</taxon>
        <taxon>Sphingobacterium</taxon>
    </lineage>
</organism>
<accession>A0A4R7D136</accession>
<dbReference type="EMBL" id="SNZV01000004">
    <property type="protein sequence ID" value="TDS13751.1"/>
    <property type="molecule type" value="Genomic_DNA"/>
</dbReference>
<name>A0A4R7D136_9SPHI</name>
<sequence>MVFFKNNKNKLNTANILFCFISTTFRNQLNMNYAYGRVATIAAPAERQSARFKSSFGSHQPSLLAV</sequence>
<comment type="caution">
    <text evidence="1">The sequence shown here is derived from an EMBL/GenBank/DDBJ whole genome shotgun (WGS) entry which is preliminary data.</text>
</comment>
<gene>
    <name evidence="1" type="ORF">B0I21_10477</name>
</gene>
<keyword evidence="2" id="KW-1185">Reference proteome</keyword>
<dbReference type="Proteomes" id="UP000294752">
    <property type="component" value="Unassembled WGS sequence"/>
</dbReference>
<protein>
    <submittedName>
        <fullName evidence="1">Uncharacterized protein</fullName>
    </submittedName>
</protein>
<evidence type="ECO:0000313" key="1">
    <source>
        <dbReference type="EMBL" id="TDS13751.1"/>
    </source>
</evidence>
<evidence type="ECO:0000313" key="2">
    <source>
        <dbReference type="Proteomes" id="UP000294752"/>
    </source>
</evidence>
<dbReference type="AlphaFoldDB" id="A0A4R7D136"/>
<reference evidence="1 2" key="1">
    <citation type="submission" date="2019-03" db="EMBL/GenBank/DDBJ databases">
        <title>Genomic Encyclopedia of Type Strains, Phase III (KMG-III): the genomes of soil and plant-associated and newly described type strains.</title>
        <authorList>
            <person name="Whitman W."/>
        </authorList>
    </citation>
    <scope>NUCLEOTIDE SEQUENCE [LARGE SCALE GENOMIC DNA]</scope>
    <source>
        <strain evidence="1 2">CGMCC 1.12801</strain>
    </source>
</reference>
<proteinExistence type="predicted"/>